<evidence type="ECO:0000313" key="2">
    <source>
        <dbReference type="EMBL" id="EGG03339.1"/>
    </source>
</evidence>
<feature type="signal peptide" evidence="1">
    <location>
        <begin position="1"/>
        <end position="20"/>
    </location>
</feature>
<evidence type="ECO:0000256" key="1">
    <source>
        <dbReference type="SAM" id="SignalP"/>
    </source>
</evidence>
<keyword evidence="3" id="KW-1185">Reference proteome</keyword>
<proteinExistence type="predicted"/>
<dbReference type="Proteomes" id="UP000001072">
    <property type="component" value="Unassembled WGS sequence"/>
</dbReference>
<dbReference type="AlphaFoldDB" id="F4RWD8"/>
<dbReference type="RefSeq" id="XP_007413474.1">
    <property type="nucleotide sequence ID" value="XM_007413412.1"/>
</dbReference>
<dbReference type="KEGG" id="mlr:MELLADRAFT_124113"/>
<protein>
    <submittedName>
        <fullName evidence="2">Secreted protein</fullName>
    </submittedName>
</protein>
<sequence length="142" mass="15390">MNQSWLFIFCVATLVSSTVSQIICNGAPGLRESSGNTVACYSAQKGGVKEYLCDWSSCSQATATNCEINNHAYTPTEVFTCDKGYNLPIGIDDKINCNVNTDYNKKCGGKYTEPCLASPADSYFAQCKTISVHSHCTKCNPI</sequence>
<dbReference type="VEuPathDB" id="FungiDB:MELLADRAFT_124113"/>
<organism evidence="3">
    <name type="scientific">Melampsora larici-populina (strain 98AG31 / pathotype 3-4-7)</name>
    <name type="common">Poplar leaf rust fungus</name>
    <dbReference type="NCBI Taxonomy" id="747676"/>
    <lineage>
        <taxon>Eukaryota</taxon>
        <taxon>Fungi</taxon>
        <taxon>Dikarya</taxon>
        <taxon>Basidiomycota</taxon>
        <taxon>Pucciniomycotina</taxon>
        <taxon>Pucciniomycetes</taxon>
        <taxon>Pucciniales</taxon>
        <taxon>Melampsoraceae</taxon>
        <taxon>Melampsora</taxon>
    </lineage>
</organism>
<name>F4RWD8_MELLP</name>
<accession>F4RWD8</accession>
<gene>
    <name evidence="2" type="ORF">MELLADRAFT_124113</name>
</gene>
<feature type="chain" id="PRO_5003321826" evidence="1">
    <location>
        <begin position="21"/>
        <end position="142"/>
    </location>
</feature>
<reference evidence="3" key="1">
    <citation type="journal article" date="2011" name="Proc. Natl. Acad. Sci. U.S.A.">
        <title>Obligate biotrophy features unraveled by the genomic analysis of rust fungi.</title>
        <authorList>
            <person name="Duplessis S."/>
            <person name="Cuomo C.A."/>
            <person name="Lin Y.-C."/>
            <person name="Aerts A."/>
            <person name="Tisserant E."/>
            <person name="Veneault-Fourrey C."/>
            <person name="Joly D.L."/>
            <person name="Hacquard S."/>
            <person name="Amselem J."/>
            <person name="Cantarel B.L."/>
            <person name="Chiu R."/>
            <person name="Coutinho P.M."/>
            <person name="Feau N."/>
            <person name="Field M."/>
            <person name="Frey P."/>
            <person name="Gelhaye E."/>
            <person name="Goldberg J."/>
            <person name="Grabherr M.G."/>
            <person name="Kodira C.D."/>
            <person name="Kohler A."/>
            <person name="Kuees U."/>
            <person name="Lindquist E.A."/>
            <person name="Lucas S.M."/>
            <person name="Mago R."/>
            <person name="Mauceli E."/>
            <person name="Morin E."/>
            <person name="Murat C."/>
            <person name="Pangilinan J.L."/>
            <person name="Park R."/>
            <person name="Pearson M."/>
            <person name="Quesneville H."/>
            <person name="Rouhier N."/>
            <person name="Sakthikumar S."/>
            <person name="Salamov A.A."/>
            <person name="Schmutz J."/>
            <person name="Selles B."/>
            <person name="Shapiro H."/>
            <person name="Tanguay P."/>
            <person name="Tuskan G.A."/>
            <person name="Henrissat B."/>
            <person name="Van de Peer Y."/>
            <person name="Rouze P."/>
            <person name="Ellis J.G."/>
            <person name="Dodds P.N."/>
            <person name="Schein J.E."/>
            <person name="Zhong S."/>
            <person name="Hamelin R.C."/>
            <person name="Grigoriev I.V."/>
            <person name="Szabo L.J."/>
            <person name="Martin F."/>
        </authorList>
    </citation>
    <scope>NUCLEOTIDE SEQUENCE [LARGE SCALE GENOMIC DNA]</scope>
    <source>
        <strain evidence="3">98AG31 / pathotype 3-4-7</strain>
    </source>
</reference>
<dbReference type="HOGENOM" id="CLU_1816228_0_0_1"/>
<evidence type="ECO:0000313" key="3">
    <source>
        <dbReference type="Proteomes" id="UP000001072"/>
    </source>
</evidence>
<dbReference type="InParanoid" id="F4RWD8"/>
<keyword evidence="1" id="KW-0732">Signal</keyword>
<dbReference type="EMBL" id="GL883125">
    <property type="protein sequence ID" value="EGG03339.1"/>
    <property type="molecule type" value="Genomic_DNA"/>
</dbReference>
<dbReference type="GeneID" id="18926620"/>